<dbReference type="PROSITE" id="PS00512">
    <property type="entry name" value="ALPHA_GALACTOSIDASE"/>
    <property type="match status" value="1"/>
</dbReference>
<evidence type="ECO:0000256" key="8">
    <source>
        <dbReference type="ARBA" id="ARBA00022525"/>
    </source>
</evidence>
<proteinExistence type="inferred from homology"/>
<keyword evidence="14 16" id="KW-1015">Disulfide bond</keyword>
<feature type="region of interest" description="Disordered" evidence="17">
    <location>
        <begin position="1"/>
        <end position="110"/>
    </location>
</feature>
<dbReference type="InterPro" id="IPR006215">
    <property type="entry name" value="Glyco_hydro_melibiase"/>
</dbReference>
<comment type="similarity">
    <text evidence="5">Belongs to the major facilitator superfamily.</text>
</comment>
<keyword evidence="13 18" id="KW-0472">Membrane</keyword>
<keyword evidence="10" id="KW-0732">Signal</keyword>
<feature type="transmembrane region" description="Helical" evidence="18">
    <location>
        <begin position="479"/>
        <end position="501"/>
    </location>
</feature>
<dbReference type="SUPFAM" id="SSF103473">
    <property type="entry name" value="MFS general substrate transporter"/>
    <property type="match status" value="1"/>
</dbReference>
<dbReference type="FunFam" id="1.20.1250.20:FF:000082">
    <property type="entry name" value="MFS multidrug transporter, putative"/>
    <property type="match status" value="1"/>
</dbReference>
<name>A0A0U1LU65_TALIS</name>
<dbReference type="EMBL" id="CVMT01000002">
    <property type="protein sequence ID" value="CRG86171.1"/>
    <property type="molecule type" value="Genomic_DNA"/>
</dbReference>
<dbReference type="Gene3D" id="3.20.20.70">
    <property type="entry name" value="Aldolase class I"/>
    <property type="match status" value="1"/>
</dbReference>
<feature type="domain" description="Alpha galactosidase C-terminal" evidence="19">
    <location>
        <begin position="868"/>
        <end position="929"/>
    </location>
</feature>
<feature type="compositionally biased region" description="Polar residues" evidence="17">
    <location>
        <begin position="62"/>
        <end position="93"/>
    </location>
</feature>
<dbReference type="CDD" id="cd17323">
    <property type="entry name" value="MFS_Tpo1_MDR_like"/>
    <property type="match status" value="1"/>
</dbReference>
<evidence type="ECO:0000313" key="20">
    <source>
        <dbReference type="EMBL" id="CRG86171.1"/>
    </source>
</evidence>
<dbReference type="InterPro" id="IPR002241">
    <property type="entry name" value="Glyco_hydro_27"/>
</dbReference>
<feature type="compositionally biased region" description="Polar residues" evidence="17">
    <location>
        <begin position="11"/>
        <end position="29"/>
    </location>
</feature>
<dbReference type="AlphaFoldDB" id="A0A0U1LU65"/>
<evidence type="ECO:0000256" key="3">
    <source>
        <dbReference type="ARBA" id="ARBA00004613"/>
    </source>
</evidence>
<evidence type="ECO:0000256" key="18">
    <source>
        <dbReference type="SAM" id="Phobius"/>
    </source>
</evidence>
<feature type="transmembrane region" description="Helical" evidence="18">
    <location>
        <begin position="452"/>
        <end position="472"/>
    </location>
</feature>
<dbReference type="InterPro" id="IPR011701">
    <property type="entry name" value="MFS"/>
</dbReference>
<dbReference type="CDD" id="cd14792">
    <property type="entry name" value="GH27"/>
    <property type="match status" value="1"/>
</dbReference>
<dbReference type="InterPro" id="IPR000111">
    <property type="entry name" value="Glyco_hydro_27/36_CS"/>
</dbReference>
<dbReference type="OrthoDB" id="5795902at2759"/>
<feature type="transmembrane region" description="Helical" evidence="18">
    <location>
        <begin position="330"/>
        <end position="358"/>
    </location>
</feature>
<gene>
    <name evidence="20" type="ORF">PISL3812_03174</name>
</gene>
<feature type="transmembrane region" description="Helical" evidence="18">
    <location>
        <begin position="164"/>
        <end position="183"/>
    </location>
</feature>
<dbReference type="InterPro" id="IPR013785">
    <property type="entry name" value="Aldolase_TIM"/>
</dbReference>
<evidence type="ECO:0000256" key="15">
    <source>
        <dbReference type="ARBA" id="ARBA00023295"/>
    </source>
</evidence>
<dbReference type="PRINTS" id="PR00740">
    <property type="entry name" value="GLHYDRLASE27"/>
</dbReference>
<keyword evidence="21" id="KW-1185">Reference proteome</keyword>
<dbReference type="PANTHER" id="PTHR23502:SF60">
    <property type="entry name" value="MAJOR FACILITATOR SUPERFAMILY (MFS) PROFILE DOMAIN-CONTAINING PROTEIN-RELATED"/>
    <property type="match status" value="1"/>
</dbReference>
<evidence type="ECO:0000256" key="6">
    <source>
        <dbReference type="ARBA" id="ARBA00009743"/>
    </source>
</evidence>
<dbReference type="GO" id="GO:0004557">
    <property type="term" value="F:alpha-galactosidase activity"/>
    <property type="evidence" value="ECO:0007669"/>
    <property type="project" value="UniProtKB-EC"/>
</dbReference>
<dbReference type="STRING" id="28573.A0A0U1LU65"/>
<dbReference type="Proteomes" id="UP000054383">
    <property type="component" value="Unassembled WGS sequence"/>
</dbReference>
<evidence type="ECO:0000256" key="5">
    <source>
        <dbReference type="ARBA" id="ARBA00008335"/>
    </source>
</evidence>
<dbReference type="SUPFAM" id="SSF51445">
    <property type="entry name" value="(Trans)glycosidases"/>
    <property type="match status" value="1"/>
</dbReference>
<keyword evidence="8" id="KW-0964">Secreted</keyword>
<keyword evidence="9 18" id="KW-0812">Transmembrane</keyword>
<dbReference type="InterPro" id="IPR041233">
    <property type="entry name" value="Melibiase_C"/>
</dbReference>
<evidence type="ECO:0000256" key="7">
    <source>
        <dbReference type="ARBA" id="ARBA00012755"/>
    </source>
</evidence>
<evidence type="ECO:0000256" key="2">
    <source>
        <dbReference type="ARBA" id="ARBA00003969"/>
    </source>
</evidence>
<feature type="compositionally biased region" description="Basic and acidic residues" evidence="17">
    <location>
        <begin position="94"/>
        <end position="110"/>
    </location>
</feature>
<dbReference type="FunFam" id="3.20.20.70:FF:000202">
    <property type="entry name" value="Alpha-galactosidase"/>
    <property type="match status" value="1"/>
</dbReference>
<evidence type="ECO:0000256" key="9">
    <source>
        <dbReference type="ARBA" id="ARBA00022692"/>
    </source>
</evidence>
<evidence type="ECO:0000256" key="4">
    <source>
        <dbReference type="ARBA" id="ARBA00004651"/>
    </source>
</evidence>
<feature type="transmembrane region" description="Helical" evidence="18">
    <location>
        <begin position="195"/>
        <end position="215"/>
    </location>
</feature>
<dbReference type="GO" id="GO:0005886">
    <property type="term" value="C:plasma membrane"/>
    <property type="evidence" value="ECO:0007669"/>
    <property type="project" value="UniProtKB-SubCell"/>
</dbReference>
<dbReference type="Gene3D" id="2.60.40.1180">
    <property type="entry name" value="Golgi alpha-mannosidase II"/>
    <property type="match status" value="1"/>
</dbReference>
<evidence type="ECO:0000313" key="21">
    <source>
        <dbReference type="Proteomes" id="UP000054383"/>
    </source>
</evidence>
<keyword evidence="11 16" id="KW-0378">Hydrolase</keyword>
<dbReference type="GO" id="GO:0005576">
    <property type="term" value="C:extracellular region"/>
    <property type="evidence" value="ECO:0007669"/>
    <property type="project" value="UniProtKB-SubCell"/>
</dbReference>
<evidence type="ECO:0000256" key="14">
    <source>
        <dbReference type="ARBA" id="ARBA00023157"/>
    </source>
</evidence>
<evidence type="ECO:0000256" key="17">
    <source>
        <dbReference type="SAM" id="MobiDB-lite"/>
    </source>
</evidence>
<evidence type="ECO:0000256" key="10">
    <source>
        <dbReference type="ARBA" id="ARBA00022729"/>
    </source>
</evidence>
<evidence type="ECO:0000256" key="16">
    <source>
        <dbReference type="RuleBase" id="RU361168"/>
    </source>
</evidence>
<sequence>MSDIEKVDTAASRQSAQSRRLDVSQSVTRVYSAPHIDNQSAFYVTDGNEGGEDGENLDRTAPSYTNQDDSSSQQDLENGNQVPELQKAQTAKSQRSERDPKLIAWKGNDDPENPKNWSMKKRWAAVFVVSCYTLISPVSSSMLAPALPSIAKDLNIHNEIELEMTLSIFVLAYAIGPLFFGPLSEIYGRAIVLQLANVIYLVFNIACGGSAPLSIGGGVMSDCFRAEERGKAMAIYSLAPLLGPAIGPIAGGFISENTTWRWIFYATSIADGFIQVVGLLLLQETYGPVLLQRKAKKLRKDTGDSEWHTEFDNPQRSITKTLSLSLRRPFILITTQPIVQALSVFMAYIYGLMYLMLASFPDLFTSPEYYGESVGIGGLNYISLGVGFFLGAQITARLNDRIYKKLSARNNGVGQPEYRTPLLFLGSFLIPVGLFIYGWTAQYKVHWIAPNIGAAIFCVGAIMSFQCIQVYLVDTYTRYAASALAAAVLLRSLAGFGFPLFAPYMFKALHYGWGNSLMAFVAIGIGCPAPLLLWKYGAKLRLQALSSVVGALDNGLAITPQLGWNTWNSFACSLNETVILNAAKRIVALGFKDLGYEYVVLDDCWSAGRNSSGYLVPDTAKFPNGIDGLAEKIHDMGLKIGIYSSAGTLTCARYAGSLGYEEKDAELWASWGIDYLKYDNCYNQGEEGTPKLSYDRYNAMGQALNKTGRPILYSMCNWGSDGPWNFASTIANSWRTSGDLLNTWDRVDANCPCADLDGLDCKMPGFRCSVLNVLNKAVYYVSKAFPGAWNDLDMLQVGNGGLQDDEAVAHMSLWAAFKSPLLMTNVMTSIDAPTLSILQNPAVLAISQDPAGSSVSRIWRNWAADGSEIQLFSGSLTGGDQVVVLLNGGSKTREMNATLEDIFWQSGVEGTASQVQQAWDVYDLWANRLDNATANAIINGTATTASSRFNATARGGAKHVYAQVPASSDKWLMGSKVSSVQPRGTVRANVPAHGVALLRLRAKQTNDEL</sequence>
<feature type="transmembrane region" description="Helical" evidence="18">
    <location>
        <begin position="123"/>
        <end position="144"/>
    </location>
</feature>
<comment type="catalytic activity">
    <reaction evidence="1 16">
        <text>Hydrolysis of terminal, non-reducing alpha-D-galactose residues in alpha-D-galactosides, including galactose oligosaccharides, galactomannans and galactolipids.</text>
        <dbReference type="EC" id="3.2.1.22"/>
    </reaction>
</comment>
<keyword evidence="12 18" id="KW-1133">Transmembrane helix</keyword>
<reference evidence="20 21" key="1">
    <citation type="submission" date="2015-04" db="EMBL/GenBank/DDBJ databases">
        <authorList>
            <person name="Syromyatnikov M.Y."/>
            <person name="Popov V.N."/>
        </authorList>
    </citation>
    <scope>NUCLEOTIDE SEQUENCE [LARGE SCALE GENOMIC DNA]</scope>
    <source>
        <strain evidence="20">WF-38-12</strain>
    </source>
</reference>
<dbReference type="InterPro" id="IPR036259">
    <property type="entry name" value="MFS_trans_sf"/>
</dbReference>
<evidence type="ECO:0000256" key="12">
    <source>
        <dbReference type="ARBA" id="ARBA00022989"/>
    </source>
</evidence>
<feature type="transmembrane region" description="Helical" evidence="18">
    <location>
        <begin position="513"/>
        <end position="534"/>
    </location>
</feature>
<dbReference type="GO" id="GO:0022857">
    <property type="term" value="F:transmembrane transporter activity"/>
    <property type="evidence" value="ECO:0007669"/>
    <property type="project" value="InterPro"/>
</dbReference>
<evidence type="ECO:0000256" key="13">
    <source>
        <dbReference type="ARBA" id="ARBA00023136"/>
    </source>
</evidence>
<dbReference type="PANTHER" id="PTHR23502">
    <property type="entry name" value="MAJOR FACILITATOR SUPERFAMILY"/>
    <property type="match status" value="1"/>
</dbReference>
<dbReference type="Pfam" id="PF16499">
    <property type="entry name" value="Melibiase_2"/>
    <property type="match status" value="2"/>
</dbReference>
<dbReference type="GO" id="GO:0005995">
    <property type="term" value="P:melibiose catabolic process"/>
    <property type="evidence" value="ECO:0007669"/>
    <property type="project" value="UniProtKB-ARBA"/>
</dbReference>
<feature type="transmembrane region" description="Helical" evidence="18">
    <location>
        <begin position="420"/>
        <end position="440"/>
    </location>
</feature>
<dbReference type="InterPro" id="IPR013780">
    <property type="entry name" value="Glyco_hydro_b"/>
</dbReference>
<comment type="subcellular location">
    <subcellularLocation>
        <location evidence="4">Cell membrane</location>
        <topology evidence="4">Multi-pass membrane protein</topology>
    </subcellularLocation>
    <subcellularLocation>
        <location evidence="3">Secreted</location>
    </subcellularLocation>
</comment>
<organism evidence="20 21">
    <name type="scientific">Talaromyces islandicus</name>
    <name type="common">Penicillium islandicum</name>
    <dbReference type="NCBI Taxonomy" id="28573"/>
    <lineage>
        <taxon>Eukaryota</taxon>
        <taxon>Fungi</taxon>
        <taxon>Dikarya</taxon>
        <taxon>Ascomycota</taxon>
        <taxon>Pezizomycotina</taxon>
        <taxon>Eurotiomycetes</taxon>
        <taxon>Eurotiomycetidae</taxon>
        <taxon>Eurotiales</taxon>
        <taxon>Trichocomaceae</taxon>
        <taxon>Talaromyces</taxon>
        <taxon>Talaromyces sect. Islandici</taxon>
    </lineage>
</organism>
<comment type="function">
    <text evidence="2">Hydrolyzes a variety of simple alpha-D-galactoside as well as more complex molecules such as oligosaccharides and polysaccharides.</text>
</comment>
<evidence type="ECO:0000259" key="19">
    <source>
        <dbReference type="Pfam" id="PF17801"/>
    </source>
</evidence>
<accession>A0A0U1LU65</accession>
<dbReference type="SUPFAM" id="SSF51011">
    <property type="entry name" value="Glycosyl hydrolase domain"/>
    <property type="match status" value="1"/>
</dbReference>
<dbReference type="EC" id="3.2.1.22" evidence="7 16"/>
<dbReference type="PRINTS" id="PR00748">
    <property type="entry name" value="MELIBIASE"/>
</dbReference>
<dbReference type="InterPro" id="IPR017853">
    <property type="entry name" value="GH"/>
</dbReference>
<evidence type="ECO:0000256" key="1">
    <source>
        <dbReference type="ARBA" id="ARBA00001255"/>
    </source>
</evidence>
<feature type="transmembrane region" description="Helical" evidence="18">
    <location>
        <begin position="378"/>
        <end position="399"/>
    </location>
</feature>
<dbReference type="Pfam" id="PF07690">
    <property type="entry name" value="MFS_1"/>
    <property type="match status" value="1"/>
</dbReference>
<keyword evidence="15 16" id="KW-0326">Glycosidase</keyword>
<protein>
    <recommendedName>
        <fullName evidence="7 16">Alpha-galactosidase</fullName>
        <ecNumber evidence="7 16">3.2.1.22</ecNumber>
    </recommendedName>
    <alternativeName>
        <fullName evidence="16">Melibiase</fullName>
    </alternativeName>
</protein>
<dbReference type="Gene3D" id="1.20.1250.20">
    <property type="entry name" value="MFS general substrate transporter like domains"/>
    <property type="match status" value="1"/>
</dbReference>
<evidence type="ECO:0000256" key="11">
    <source>
        <dbReference type="ARBA" id="ARBA00022801"/>
    </source>
</evidence>
<comment type="similarity">
    <text evidence="6 16">Belongs to the glycosyl hydrolase 27 family.</text>
</comment>
<dbReference type="Pfam" id="PF17801">
    <property type="entry name" value="Melibiase_C"/>
    <property type="match status" value="1"/>
</dbReference>